<evidence type="ECO:0000313" key="4">
    <source>
        <dbReference type="EMBL" id="ADW67243.1"/>
    </source>
</evidence>
<dbReference type="Gene3D" id="3.40.720.10">
    <property type="entry name" value="Alkaline Phosphatase, subunit A"/>
    <property type="match status" value="1"/>
</dbReference>
<feature type="region of interest" description="Disordered" evidence="2">
    <location>
        <begin position="95"/>
        <end position="123"/>
    </location>
</feature>
<feature type="chain" id="PRO_5003230335" evidence="3">
    <location>
        <begin position="23"/>
        <end position="552"/>
    </location>
</feature>
<evidence type="ECO:0000256" key="3">
    <source>
        <dbReference type="SAM" id="SignalP"/>
    </source>
</evidence>
<dbReference type="PANTHER" id="PTHR31956:SF1">
    <property type="entry name" value="NON-SPECIFIC PHOSPHOLIPASE C1"/>
    <property type="match status" value="1"/>
</dbReference>
<reference evidence="5" key="1">
    <citation type="submission" date="2011-01" db="EMBL/GenBank/DDBJ databases">
        <title>Complete sequence of chromosome of Acidobacterium sp. MP5ACTX9.</title>
        <authorList>
            <consortium name="US DOE Joint Genome Institute"/>
            <person name="Lucas S."/>
            <person name="Copeland A."/>
            <person name="Lapidus A."/>
            <person name="Cheng J.-F."/>
            <person name="Goodwin L."/>
            <person name="Pitluck S."/>
            <person name="Teshima H."/>
            <person name="Detter J.C."/>
            <person name="Han C."/>
            <person name="Tapia R."/>
            <person name="Land M."/>
            <person name="Hauser L."/>
            <person name="Kyrpides N."/>
            <person name="Ivanova N."/>
            <person name="Ovchinnikova G."/>
            <person name="Pagani I."/>
            <person name="Rawat S.R."/>
            <person name="Mannisto M."/>
            <person name="Haggblom M.M."/>
            <person name="Woyke T."/>
        </authorList>
    </citation>
    <scope>NUCLEOTIDE SEQUENCE [LARGE SCALE GENOMIC DNA]</scope>
    <source>
        <strain evidence="5">MP5ACTX9</strain>
    </source>
</reference>
<organism evidence="5">
    <name type="scientific">Granulicella tundricola (strain ATCC BAA-1859 / DSM 23138 / MP5ACTX9)</name>
    <dbReference type="NCBI Taxonomy" id="1198114"/>
    <lineage>
        <taxon>Bacteria</taxon>
        <taxon>Pseudomonadati</taxon>
        <taxon>Acidobacteriota</taxon>
        <taxon>Terriglobia</taxon>
        <taxon>Terriglobales</taxon>
        <taxon>Acidobacteriaceae</taxon>
        <taxon>Granulicella</taxon>
    </lineage>
</organism>
<dbReference type="KEGG" id="acm:AciX9_0169"/>
<dbReference type="PaxDb" id="1198114-AciX9_0169"/>
<dbReference type="RefSeq" id="WP_013578571.1">
    <property type="nucleotide sequence ID" value="NC_015064.1"/>
</dbReference>
<dbReference type="EMBL" id="CP002480">
    <property type="protein sequence ID" value="ADW67243.1"/>
    <property type="molecule type" value="Genomic_DNA"/>
</dbReference>
<dbReference type="PROSITE" id="PS51257">
    <property type="entry name" value="PROKAR_LIPOPROTEIN"/>
    <property type="match status" value="1"/>
</dbReference>
<evidence type="ECO:0000313" key="5">
    <source>
        <dbReference type="Proteomes" id="UP000000343"/>
    </source>
</evidence>
<sequence length="552" mass="56796">MVRKLAALSASAALVLTGCGGAGVTLTAPAAPAAVPVTSAQVIKHVVVIFGENVSYDHYFGTYPTATNPVGETAFTAAAGTPTPAGYTSALLTANPNNTNNKNGAGASNPFRLDPAQAATGDQDHNYGPEQTAFDNGAMDLFPLSVGVPDGANLTAATGKVAITNTNGLTMGYYDGNTVTGLWNYAQHYAINDHAFGSTFGPSTPGAINVVSGQTNGAVNDVNAGTAIVADGNGGFTDVGDADPTGDLCSSTSQSIHMTGNNIGTMLSTANITWGFFEGGFDLSKTNANGTTGCGRTTTSQVTGMLKADYIPHHEPFQYYAATSNPNHLRPTSIANIGKQDQANHQYDTHDFTDALAAGSMPAVSYLKAPGFQDAHAGYSDPIDEQTFIINTINAIQASPFWSSTAIILTYDDSDGWYDHMPMIVNGSATAQDSYSGTGLCNTTTASSTTALPGVSAATLHAQGRCGYGPRIPLLVVSSWSRKNALDSTVVDQSSVPKFIEDTFLGGARIGGGSFDSIAGSLNNMFNFTSSTVPNPNVVLLNPVTGAVTSGN</sequence>
<proteinExistence type="predicted"/>
<protein>
    <submittedName>
        <fullName evidence="4">Phosphoesterase</fullName>
    </submittedName>
</protein>
<evidence type="ECO:0000256" key="1">
    <source>
        <dbReference type="ARBA" id="ARBA00022801"/>
    </source>
</evidence>
<dbReference type="OrthoDB" id="9770871at2"/>
<evidence type="ECO:0000256" key="2">
    <source>
        <dbReference type="SAM" id="MobiDB-lite"/>
    </source>
</evidence>
<dbReference type="PANTHER" id="PTHR31956">
    <property type="entry name" value="NON-SPECIFIC PHOSPHOLIPASE C4-RELATED"/>
    <property type="match status" value="1"/>
</dbReference>
<dbReference type="HOGENOM" id="CLU_023677_1_0_0"/>
<dbReference type="GO" id="GO:0042578">
    <property type="term" value="F:phosphoric ester hydrolase activity"/>
    <property type="evidence" value="ECO:0007669"/>
    <property type="project" value="UniProtKB-ARBA"/>
</dbReference>
<dbReference type="STRING" id="1198114.AciX9_0169"/>
<dbReference type="Proteomes" id="UP000000343">
    <property type="component" value="Chromosome"/>
</dbReference>
<dbReference type="CDD" id="cd16013">
    <property type="entry name" value="AcpA"/>
    <property type="match status" value="1"/>
</dbReference>
<feature type="signal peptide" evidence="3">
    <location>
        <begin position="1"/>
        <end position="22"/>
    </location>
</feature>
<keyword evidence="5" id="KW-1185">Reference proteome</keyword>
<keyword evidence="3" id="KW-0732">Signal</keyword>
<dbReference type="InterPro" id="IPR007312">
    <property type="entry name" value="Phosphoesterase"/>
</dbReference>
<dbReference type="Pfam" id="PF04185">
    <property type="entry name" value="Phosphoesterase"/>
    <property type="match status" value="1"/>
</dbReference>
<accession>E8WV68</accession>
<dbReference type="InterPro" id="IPR017850">
    <property type="entry name" value="Alkaline_phosphatase_core_sf"/>
</dbReference>
<name>E8WV68_GRATM</name>
<dbReference type="eggNOG" id="COG3511">
    <property type="taxonomic scope" value="Bacteria"/>
</dbReference>
<gene>
    <name evidence="4" type="ordered locus">AciX9_0169</name>
</gene>
<keyword evidence="1" id="KW-0378">Hydrolase</keyword>
<feature type="compositionally biased region" description="Low complexity" evidence="2">
    <location>
        <begin position="95"/>
        <end position="109"/>
    </location>
</feature>
<dbReference type="AlphaFoldDB" id="E8WV68"/>